<feature type="transmembrane region" description="Helical" evidence="5">
    <location>
        <begin position="271"/>
        <end position="301"/>
    </location>
</feature>
<dbReference type="GO" id="GO:0016020">
    <property type="term" value="C:membrane"/>
    <property type="evidence" value="ECO:0007669"/>
    <property type="project" value="UniProtKB-SubCell"/>
</dbReference>
<dbReference type="EMBL" id="FQZP01000009">
    <property type="protein sequence ID" value="SHI77885.1"/>
    <property type="molecule type" value="Genomic_DNA"/>
</dbReference>
<evidence type="ECO:0000313" key="8">
    <source>
        <dbReference type="Proteomes" id="UP000324781"/>
    </source>
</evidence>
<name>A0A1M6DXJ3_9FIRM</name>
<dbReference type="Gene3D" id="1.20.1530.20">
    <property type="match status" value="1"/>
</dbReference>
<feature type="transmembrane region" description="Helical" evidence="5">
    <location>
        <begin position="326"/>
        <end position="344"/>
    </location>
</feature>
<dbReference type="InterPro" id="IPR006153">
    <property type="entry name" value="Cation/H_exchanger_TM"/>
</dbReference>
<evidence type="ECO:0000256" key="3">
    <source>
        <dbReference type="ARBA" id="ARBA00022989"/>
    </source>
</evidence>
<keyword evidence="4 5" id="KW-0472">Membrane</keyword>
<evidence type="ECO:0000256" key="5">
    <source>
        <dbReference type="SAM" id="Phobius"/>
    </source>
</evidence>
<dbReference type="InterPro" id="IPR038770">
    <property type="entry name" value="Na+/solute_symporter_sf"/>
</dbReference>
<evidence type="ECO:0000256" key="4">
    <source>
        <dbReference type="ARBA" id="ARBA00023136"/>
    </source>
</evidence>
<sequence>MSPLFYAGLMLFCGLLMGRLAKLVGLPNVTGYIVGGLIIGPYVLGIVSSGMAEGLNIISEMALGFIALSIGAEFELSYFREVGKAPVIIAVLEGLFAIAFVTAGLLIMGFELPLTVILGAIASATAPAATIMVIRQYQANGPVTKTLLSVVALDDAVALIAFGFAVAITKSLTNADGDLLMGILDPFITLLLSIVIGVVSALILLIPMRFFKKTSNRTCAVVGIVFLTLTLADYFGASSLLACMVLGAVFTNISQDAASVFRIADNLTPPIFMLFFVLSGARLDVTLIPAIGVIGVGYILLRVLGKLSGAWLGAVISKAPKTVRKYLGWALVPQAGVAIGLTLVADQVVPEYAPRIRTVILCATLIYELIGPVISKMALKKAGEIQESTTAPASDAHAR</sequence>
<feature type="transmembrane region" description="Helical" evidence="5">
    <location>
        <begin position="87"/>
        <end position="108"/>
    </location>
</feature>
<dbReference type="GO" id="GO:0015297">
    <property type="term" value="F:antiporter activity"/>
    <property type="evidence" value="ECO:0007669"/>
    <property type="project" value="InterPro"/>
</dbReference>
<dbReference type="Pfam" id="PF00999">
    <property type="entry name" value="Na_H_Exchanger"/>
    <property type="match status" value="1"/>
</dbReference>
<keyword evidence="8" id="KW-1185">Reference proteome</keyword>
<dbReference type="OrthoDB" id="9778229at2"/>
<feature type="transmembrane region" description="Helical" evidence="5">
    <location>
        <begin position="114"/>
        <end position="134"/>
    </location>
</feature>
<evidence type="ECO:0000313" key="7">
    <source>
        <dbReference type="EMBL" id="SHI77885.1"/>
    </source>
</evidence>
<evidence type="ECO:0000256" key="1">
    <source>
        <dbReference type="ARBA" id="ARBA00004141"/>
    </source>
</evidence>
<comment type="subcellular location">
    <subcellularLocation>
        <location evidence="1">Membrane</location>
        <topology evidence="1">Multi-pass membrane protein</topology>
    </subcellularLocation>
</comment>
<feature type="transmembrane region" description="Helical" evidence="5">
    <location>
        <begin position="356"/>
        <end position="374"/>
    </location>
</feature>
<dbReference type="AlphaFoldDB" id="A0A1M6DXJ3"/>
<reference evidence="7 8" key="1">
    <citation type="submission" date="2016-11" db="EMBL/GenBank/DDBJ databases">
        <authorList>
            <person name="Varghese N."/>
            <person name="Submissions S."/>
        </authorList>
    </citation>
    <scope>NUCLEOTIDE SEQUENCE [LARGE SCALE GENOMIC DNA]</scope>
    <source>
        <strain evidence="7 8">DSM 19027</strain>
    </source>
</reference>
<protein>
    <submittedName>
        <fullName evidence="7">Transporter, CPA2 family</fullName>
    </submittedName>
</protein>
<accession>A0A1M6DXJ3</accession>
<feature type="transmembrane region" description="Helical" evidence="5">
    <location>
        <begin position="218"/>
        <end position="251"/>
    </location>
</feature>
<keyword evidence="2 5" id="KW-0812">Transmembrane</keyword>
<feature type="transmembrane region" description="Helical" evidence="5">
    <location>
        <begin position="146"/>
        <end position="167"/>
    </location>
</feature>
<dbReference type="PANTHER" id="PTHR43021">
    <property type="entry name" value="NA(+)/H(+) ANTIPORTER-RELATED"/>
    <property type="match status" value="1"/>
</dbReference>
<feature type="domain" description="Cation/H+ exchanger transmembrane" evidence="6">
    <location>
        <begin position="11"/>
        <end position="375"/>
    </location>
</feature>
<evidence type="ECO:0000259" key="6">
    <source>
        <dbReference type="Pfam" id="PF00999"/>
    </source>
</evidence>
<feature type="transmembrane region" description="Helical" evidence="5">
    <location>
        <begin position="31"/>
        <end position="52"/>
    </location>
</feature>
<dbReference type="Proteomes" id="UP000324781">
    <property type="component" value="Unassembled WGS sequence"/>
</dbReference>
<proteinExistence type="predicted"/>
<evidence type="ECO:0000256" key="2">
    <source>
        <dbReference type="ARBA" id="ARBA00022692"/>
    </source>
</evidence>
<feature type="transmembrane region" description="Helical" evidence="5">
    <location>
        <begin position="187"/>
        <end position="206"/>
    </location>
</feature>
<dbReference type="GO" id="GO:1902600">
    <property type="term" value="P:proton transmembrane transport"/>
    <property type="evidence" value="ECO:0007669"/>
    <property type="project" value="InterPro"/>
</dbReference>
<keyword evidence="3 5" id="KW-1133">Transmembrane helix</keyword>
<dbReference type="RefSeq" id="WP_149678140.1">
    <property type="nucleotide sequence ID" value="NZ_FQZP01000009.1"/>
</dbReference>
<dbReference type="PANTHER" id="PTHR43021:SF2">
    <property type="entry name" value="CATION_H+ EXCHANGER DOMAIN-CONTAINING PROTEIN"/>
    <property type="match status" value="1"/>
</dbReference>
<organism evidence="7 8">
    <name type="scientific">Thermoclostridium caenicola</name>
    <dbReference type="NCBI Taxonomy" id="659425"/>
    <lineage>
        <taxon>Bacteria</taxon>
        <taxon>Bacillati</taxon>
        <taxon>Bacillota</taxon>
        <taxon>Clostridia</taxon>
        <taxon>Eubacteriales</taxon>
        <taxon>Oscillospiraceae</taxon>
        <taxon>Thermoclostridium</taxon>
    </lineage>
</organism>
<gene>
    <name evidence="7" type="ORF">SAMN05444373_100932</name>
</gene>